<proteinExistence type="predicted"/>
<dbReference type="OrthoDB" id="445361at2759"/>
<dbReference type="Proteomes" id="UP000236161">
    <property type="component" value="Unassembled WGS sequence"/>
</dbReference>
<feature type="compositionally biased region" description="Pro residues" evidence="1">
    <location>
        <begin position="1"/>
        <end position="26"/>
    </location>
</feature>
<dbReference type="InterPro" id="IPR016181">
    <property type="entry name" value="Acyl_CoA_acyltransferase"/>
</dbReference>
<reference evidence="2 3" key="1">
    <citation type="journal article" date="2017" name="Nature">
        <title>The Apostasia genome and the evolution of orchids.</title>
        <authorList>
            <person name="Zhang G.Q."/>
            <person name="Liu K.W."/>
            <person name="Li Z."/>
            <person name="Lohaus R."/>
            <person name="Hsiao Y.Y."/>
            <person name="Niu S.C."/>
            <person name="Wang J.Y."/>
            <person name="Lin Y.C."/>
            <person name="Xu Q."/>
            <person name="Chen L.J."/>
            <person name="Yoshida K."/>
            <person name="Fujiwara S."/>
            <person name="Wang Z.W."/>
            <person name="Zhang Y.Q."/>
            <person name="Mitsuda N."/>
            <person name="Wang M."/>
            <person name="Liu G.H."/>
            <person name="Pecoraro L."/>
            <person name="Huang H.X."/>
            <person name="Xiao X.J."/>
            <person name="Lin M."/>
            <person name="Wu X.Y."/>
            <person name="Wu W.L."/>
            <person name="Chen Y.Y."/>
            <person name="Chang S.B."/>
            <person name="Sakamoto S."/>
            <person name="Ohme-Takagi M."/>
            <person name="Yagi M."/>
            <person name="Zeng S.J."/>
            <person name="Shen C.Y."/>
            <person name="Yeh C.M."/>
            <person name="Luo Y.B."/>
            <person name="Tsai W.C."/>
            <person name="Van de Peer Y."/>
            <person name="Liu Z.J."/>
        </authorList>
    </citation>
    <scope>NUCLEOTIDE SEQUENCE [LARGE SCALE GENOMIC DNA]</scope>
    <source>
        <strain evidence="3">cv. Shenzhen</strain>
        <tissue evidence="2">Stem</tissue>
    </source>
</reference>
<accession>A0A2I0ADK7</accession>
<evidence type="ECO:0008006" key="4">
    <source>
        <dbReference type="Google" id="ProtNLM"/>
    </source>
</evidence>
<sequence>MAFPTPLPRLPSSRPIPSPPELPLPTMPDILESSRRQGLRLRLRTIGPFFRVTAEGLGGSELGRVEGLIRRWIDGKILHLDSIRMSRETLAMDRSIFGLGLFVGAAAVRHGFDRGCRRAELLAIDDSPLFHSRLVRFYTRMGFRAVREVDGSSMGDLAHMLVWGGRGTRMDADVELLLRRWSKKLKILMAVQT</sequence>
<dbReference type="AlphaFoldDB" id="A0A2I0ADK7"/>
<keyword evidence="3" id="KW-1185">Reference proteome</keyword>
<dbReference type="PANTHER" id="PTHR36897:SF2">
    <property type="entry name" value="OS10G0350800 PROTEIN"/>
    <property type="match status" value="1"/>
</dbReference>
<gene>
    <name evidence="2" type="ORF">AXF42_Ash009134</name>
</gene>
<organism evidence="2 3">
    <name type="scientific">Apostasia shenzhenica</name>
    <dbReference type="NCBI Taxonomy" id="1088818"/>
    <lineage>
        <taxon>Eukaryota</taxon>
        <taxon>Viridiplantae</taxon>
        <taxon>Streptophyta</taxon>
        <taxon>Embryophyta</taxon>
        <taxon>Tracheophyta</taxon>
        <taxon>Spermatophyta</taxon>
        <taxon>Magnoliopsida</taxon>
        <taxon>Liliopsida</taxon>
        <taxon>Asparagales</taxon>
        <taxon>Orchidaceae</taxon>
        <taxon>Apostasioideae</taxon>
        <taxon>Apostasia</taxon>
    </lineage>
</organism>
<dbReference type="STRING" id="1088818.A0A2I0ADK7"/>
<dbReference type="PANTHER" id="PTHR36897">
    <property type="entry name" value="OS10G0351100-LIKE PROTEIN"/>
    <property type="match status" value="1"/>
</dbReference>
<evidence type="ECO:0000313" key="3">
    <source>
        <dbReference type="Proteomes" id="UP000236161"/>
    </source>
</evidence>
<evidence type="ECO:0000256" key="1">
    <source>
        <dbReference type="SAM" id="MobiDB-lite"/>
    </source>
</evidence>
<feature type="region of interest" description="Disordered" evidence="1">
    <location>
        <begin position="1"/>
        <end position="27"/>
    </location>
</feature>
<evidence type="ECO:0000313" key="2">
    <source>
        <dbReference type="EMBL" id="PKA53638.1"/>
    </source>
</evidence>
<dbReference type="EMBL" id="KZ451993">
    <property type="protein sequence ID" value="PKA53638.1"/>
    <property type="molecule type" value="Genomic_DNA"/>
</dbReference>
<dbReference type="SUPFAM" id="SSF55729">
    <property type="entry name" value="Acyl-CoA N-acyltransferases (Nat)"/>
    <property type="match status" value="1"/>
</dbReference>
<protein>
    <recommendedName>
        <fullName evidence="4">N-acetyltransferase domain-containing protein</fullName>
    </recommendedName>
</protein>
<name>A0A2I0ADK7_9ASPA</name>